<reference evidence="2 3" key="1">
    <citation type="journal article" date="2021" name="Elife">
        <title>Chloroplast acquisition without the gene transfer in kleptoplastic sea slugs, Plakobranchus ocellatus.</title>
        <authorList>
            <person name="Maeda T."/>
            <person name="Takahashi S."/>
            <person name="Yoshida T."/>
            <person name="Shimamura S."/>
            <person name="Takaki Y."/>
            <person name="Nagai Y."/>
            <person name="Toyoda A."/>
            <person name="Suzuki Y."/>
            <person name="Arimoto A."/>
            <person name="Ishii H."/>
            <person name="Satoh N."/>
            <person name="Nishiyama T."/>
            <person name="Hasebe M."/>
            <person name="Maruyama T."/>
            <person name="Minagawa J."/>
            <person name="Obokata J."/>
            <person name="Shigenobu S."/>
        </authorList>
    </citation>
    <scope>NUCLEOTIDE SEQUENCE [LARGE SCALE GENOMIC DNA]</scope>
</reference>
<dbReference type="AlphaFoldDB" id="A0AAV4JBR2"/>
<feature type="domain" description="BIG2" evidence="1">
    <location>
        <begin position="98"/>
        <end position="177"/>
    </location>
</feature>
<dbReference type="EMBL" id="BMAT01013745">
    <property type="protein sequence ID" value="GFS19250.1"/>
    <property type="molecule type" value="Genomic_DNA"/>
</dbReference>
<protein>
    <submittedName>
        <fullName evidence="2">Bacterial Ig-like domain (Group 2)</fullName>
    </submittedName>
</protein>
<dbReference type="InterPro" id="IPR045474">
    <property type="entry name" value="GEVED"/>
</dbReference>
<proteinExistence type="predicted"/>
<name>A0AAV4JBR2_9GAST</name>
<dbReference type="Pfam" id="PF02368">
    <property type="entry name" value="Big_2"/>
    <property type="match status" value="1"/>
</dbReference>
<keyword evidence="3" id="KW-1185">Reference proteome</keyword>
<dbReference type="Gene3D" id="2.60.40.1080">
    <property type="match status" value="1"/>
</dbReference>
<accession>A0AAV4JBR2</accession>
<sequence>MLLEKITLKDLEGNTLDSTLELDAFKIKGLVIETKPTNTTDKLIWKADKTGYVEIQTSSNGLVAGVKGLKRGEITLEVTAEKNDSIKTSVKANILYKDLKSLRLAKAETLLLSGSDYKEKIEVHFDPEDASNKNIKWVSSDESVAIVDREGFITPKNKGEADVTVTGDGGKQAVVKVKVLTCSDMPAPSNTSNYCSISGSGPYNLDEFKTEGADQDINYKDNDSKDSDHEVYTTESIQVKPGGNFTVSLKHSNTYSKSLIWIDWNGDRDFKDPFEYIGHIGKDNESNTGSFTKNIEVFQCAEVGDKRMRIVTVDAWSNASSCGKIPHSSSKDFKLKVVK</sequence>
<gene>
    <name evidence="2" type="ORF">ElyMa_006868500</name>
</gene>
<dbReference type="InterPro" id="IPR008964">
    <property type="entry name" value="Invasin/intimin_cell_adhesion"/>
</dbReference>
<evidence type="ECO:0000313" key="2">
    <source>
        <dbReference type="EMBL" id="GFS19250.1"/>
    </source>
</evidence>
<dbReference type="Pfam" id="PF20009">
    <property type="entry name" value="GEVED"/>
    <property type="match status" value="1"/>
</dbReference>
<feature type="domain" description="BIG2" evidence="1">
    <location>
        <begin position="10"/>
        <end position="90"/>
    </location>
</feature>
<evidence type="ECO:0000259" key="1">
    <source>
        <dbReference type="SMART" id="SM00635"/>
    </source>
</evidence>
<dbReference type="SMART" id="SM00635">
    <property type="entry name" value="BID_2"/>
    <property type="match status" value="2"/>
</dbReference>
<dbReference type="Proteomes" id="UP000762676">
    <property type="component" value="Unassembled WGS sequence"/>
</dbReference>
<evidence type="ECO:0000313" key="3">
    <source>
        <dbReference type="Proteomes" id="UP000762676"/>
    </source>
</evidence>
<dbReference type="SUPFAM" id="SSF49373">
    <property type="entry name" value="Invasin/intimin cell-adhesion fragments"/>
    <property type="match status" value="1"/>
</dbReference>
<organism evidence="2 3">
    <name type="scientific">Elysia marginata</name>
    <dbReference type="NCBI Taxonomy" id="1093978"/>
    <lineage>
        <taxon>Eukaryota</taxon>
        <taxon>Metazoa</taxon>
        <taxon>Spiralia</taxon>
        <taxon>Lophotrochozoa</taxon>
        <taxon>Mollusca</taxon>
        <taxon>Gastropoda</taxon>
        <taxon>Heterobranchia</taxon>
        <taxon>Euthyneura</taxon>
        <taxon>Panpulmonata</taxon>
        <taxon>Sacoglossa</taxon>
        <taxon>Placobranchoidea</taxon>
        <taxon>Plakobranchidae</taxon>
        <taxon>Elysia</taxon>
    </lineage>
</organism>
<comment type="caution">
    <text evidence="2">The sequence shown here is derived from an EMBL/GenBank/DDBJ whole genome shotgun (WGS) entry which is preliminary data.</text>
</comment>
<dbReference type="InterPro" id="IPR003343">
    <property type="entry name" value="Big_2"/>
</dbReference>